<feature type="region of interest" description="Disordered" evidence="1">
    <location>
        <begin position="1869"/>
        <end position="1933"/>
    </location>
</feature>
<organism evidence="2 3">
    <name type="scientific">Symbiodinium microadriaticum</name>
    <name type="common">Dinoflagellate</name>
    <name type="synonym">Zooxanthella microadriatica</name>
    <dbReference type="NCBI Taxonomy" id="2951"/>
    <lineage>
        <taxon>Eukaryota</taxon>
        <taxon>Sar</taxon>
        <taxon>Alveolata</taxon>
        <taxon>Dinophyceae</taxon>
        <taxon>Suessiales</taxon>
        <taxon>Symbiodiniaceae</taxon>
        <taxon>Symbiodinium</taxon>
    </lineage>
</organism>
<feature type="region of interest" description="Disordered" evidence="1">
    <location>
        <begin position="562"/>
        <end position="585"/>
    </location>
</feature>
<evidence type="ECO:0000256" key="1">
    <source>
        <dbReference type="SAM" id="MobiDB-lite"/>
    </source>
</evidence>
<dbReference type="OrthoDB" id="445018at2759"/>
<sequence length="2092" mass="232896">MLYGSDDEAVPSASSADPRPRPQKRKLELTFLANQCRCKRAVCFQQFLGEADDVRAKREEFSKMENSRRVNMIAQLFNCDEGAVAIAEAEYLPTHFRAGCGSHKLAEEAFPDPVDNDQSLRSIESFMKSLHKHYADVEEHMIGPGSFSGARKVLPHGSRTELYWSYRAWVTGTGKQKEAASFNTFLRVANKVLRIGEKDGVLKFRKQNEHGACDTCTGLKTDIRKAVRQFGVHSPECETAQRAYTRHLLSQWLDRQVYWSMRSLSQAWFKQSAEFGHRALVSSVATAVATVIQDGMDQSKFKVPRTRLAPSKLFQRLFRPTLHVAASWLHGRAIYFYVSDEDSKKDGAAQLEMLSRTLNSIADNLPMGLCLQQDNTHVQIHCVKLDEVAQWKQWVAMAGLRIKGHMHHLRFALREDLSPASFGQCNVEEISGSVPSGQDVLLLVKRWMSDAEPCRVICLMSAATRGVLRASFVQPSGVEDRRPIAHKVQQNICRLSQDCLRQGDISPDACAYLTQWCRGELARKPRPMRYPFLEVRRGDVPAGRQVIWEGRGRDRHVNLKQVGQDDSDSDNELRTDAAEPPADSEMFLGSDEEQVDEWAHALVGTDVGKMVLQSVQDCGHDKLLVLCEMQSQVEMEAAWMCEQTPWKLEMLKKAFPGVPIFDNMLDLHRKLARNVVSGQYENVRSVQGAICGYPCKSVSAQNSDPKSIRDASSTSGAGFRSLMKFVDSQPDLQWVVFENVARFTHSRGQFDGEQPSQVQARELKKRGFFNFDFVLNASNFGLRRKGGQQATALKWVGAFEEIKKQYGEDRVRGCQQKLTELGLPLILVEREVAVMVTAILQMEEAGRITFVVYGADVHGILGKRVGLVGFDSQLGSQGRDTSCTLPAMPPKKKQRTSGAAAAKEKASVSQTVQTALTFEELSPLQKAVGDCLEAIHSLRHDPKDAVHEYARGPLPVDDAGLFPWPVLGGGTFKDIAQRVWEDQHRFLEAVAEMLSDAGILQANSVDELLSEFCSPSVPSLLFVAAPCLVLRDSTPFLTSVLSWSYGDSSFWRLVAMSEVFSIARNMANFRRRSVTTLFGVLQGEQVVMRFPSGLPPDLEDGVALNLFSFGDGGQKMLAAFSVFVSMVLTYKTCPECLKKPQVQTWVSSFLMVQTLCKTNEDPDSSMDAALSRIIKQNIDAKALPVSSLAWASIFQTFGDSWTLDECLDRYNGHPQVLAYESHDTGSGSIQLNGSKRQAVRNLLSRCSPAAFKIIVDSTHDVPFVSGAFAEGFVSNNSFFLGSNNPDIQVSMGAGVVESEQPLPEECYIVPDYKLVMTEQAQEIFFAKVKAKFDKVSAGLATKDKKKMRASTEELVSVRNLSVLFAQFLPHLKIRLGVEESDAWCAAFISSVHKDEDLKHFLGSRPAKLSLSMLPSQRETAERQRQEDQKVRHMEVETQRLEVQAAEWKYFTTALKNDQELLKQAADVPRLVKNRLHAKTVVYRRNQAAAAEEALRGYQDNFLRVLWISKLDLAKAELARMKASSAGCAPSDVALIGHVDFNAPYAKNKSSLEGLCAALAMINEDLPQLACSMIVFPDHAREKSPRGLWDEERLILDEMFGLAQDCQTRFIDLYTRDDARAESKTNSRKFGHGVIAFSRLASDDNPWRQCELAVYGRAVGTMEGERGAPTAVLPRSSALLLPESGYPNVDIRLSERNRPSVEQVAAQKGVQRCQMLLDSLFRFNPHPGPVLKQRIRGPLGGDGGSFNYQKLHYLSLHSLDKQQFSYGRMRVVRELTDSFFDGAVTYGGARFQNEPVRLTDEELEQIPGSGVLKSADSLPLQVLVRDGVNVVVHPDYVRKWSNCGGELGQQYKKLVAEHERSHQTLLKDIIGRSSSSSSGGGALIPNRTLNPQTHDDPGDTDGNRPEADGSADQQTQTTYESENAMTTAENSEVKHRVASELQGVELLRLQNGKLFLVAEKDKVIPKWTCVGGYGTGRYVAEDAPEKGVSVLWPQGDETPVQIDMASIDPNAGSTSVETMTLYKYLVLLERQKRVSTYNVSYATVERITADNSDTFKVEPKDLHKYKPLPDPAKAITCKGFFGESEQSIQPPAY</sequence>
<feature type="compositionally biased region" description="Basic and acidic residues" evidence="1">
    <location>
        <begin position="1892"/>
        <end position="1906"/>
    </location>
</feature>
<comment type="caution">
    <text evidence="2">The sequence shown here is derived from an EMBL/GenBank/DDBJ whole genome shotgun (WGS) entry which is preliminary data.</text>
</comment>
<gene>
    <name evidence="2" type="ORF">AK812_SmicGene42493</name>
</gene>
<proteinExistence type="predicted"/>
<keyword evidence="3" id="KW-1185">Reference proteome</keyword>
<dbReference type="Proteomes" id="UP000186817">
    <property type="component" value="Unassembled WGS sequence"/>
</dbReference>
<evidence type="ECO:0000313" key="2">
    <source>
        <dbReference type="EMBL" id="OLP77442.1"/>
    </source>
</evidence>
<feature type="region of interest" description="Disordered" evidence="1">
    <location>
        <begin position="1"/>
        <end position="23"/>
    </location>
</feature>
<dbReference type="Gene3D" id="3.40.50.150">
    <property type="entry name" value="Vaccinia Virus protein VP39"/>
    <property type="match status" value="1"/>
</dbReference>
<accession>A0A1Q9C3E9</accession>
<evidence type="ECO:0000313" key="3">
    <source>
        <dbReference type="Proteomes" id="UP000186817"/>
    </source>
</evidence>
<name>A0A1Q9C3E9_SYMMI</name>
<dbReference type="EMBL" id="LSRX01001766">
    <property type="protein sequence ID" value="OLP77442.1"/>
    <property type="molecule type" value="Genomic_DNA"/>
</dbReference>
<feature type="compositionally biased region" description="Polar residues" evidence="1">
    <location>
        <begin position="1910"/>
        <end position="1929"/>
    </location>
</feature>
<protein>
    <submittedName>
        <fullName evidence="2">Uncharacterized protein</fullName>
    </submittedName>
</protein>
<dbReference type="InterPro" id="IPR029063">
    <property type="entry name" value="SAM-dependent_MTases_sf"/>
</dbReference>
<dbReference type="SUPFAM" id="SSF53335">
    <property type="entry name" value="S-adenosyl-L-methionine-dependent methyltransferases"/>
    <property type="match status" value="1"/>
</dbReference>
<reference evidence="2 3" key="1">
    <citation type="submission" date="2016-02" db="EMBL/GenBank/DDBJ databases">
        <title>Genome analysis of coral dinoflagellate symbionts highlights evolutionary adaptations to a symbiotic lifestyle.</title>
        <authorList>
            <person name="Aranda M."/>
            <person name="Li Y."/>
            <person name="Liew Y.J."/>
            <person name="Baumgarten S."/>
            <person name="Simakov O."/>
            <person name="Wilson M."/>
            <person name="Piel J."/>
            <person name="Ashoor H."/>
            <person name="Bougouffa S."/>
            <person name="Bajic V.B."/>
            <person name="Ryu T."/>
            <person name="Ravasi T."/>
            <person name="Bayer T."/>
            <person name="Micklem G."/>
            <person name="Kim H."/>
            <person name="Bhak J."/>
            <person name="Lajeunesse T.C."/>
            <person name="Voolstra C.R."/>
        </authorList>
    </citation>
    <scope>NUCLEOTIDE SEQUENCE [LARGE SCALE GENOMIC DNA]</scope>
    <source>
        <strain evidence="2 3">CCMP2467</strain>
    </source>
</reference>